<gene>
    <name evidence="2" type="ORF">H0I39_06115</name>
</gene>
<dbReference type="GO" id="GO:0006950">
    <property type="term" value="P:response to stress"/>
    <property type="evidence" value="ECO:0007669"/>
    <property type="project" value="UniProtKB-ARBA"/>
</dbReference>
<accession>A0A853IL89</accession>
<comment type="caution">
    <text evidence="2">The sequence shown here is derived from an EMBL/GenBank/DDBJ whole genome shotgun (WGS) entry which is preliminary data.</text>
</comment>
<dbReference type="Pfam" id="PF08212">
    <property type="entry name" value="Lipocalin_2"/>
    <property type="match status" value="1"/>
</dbReference>
<sequence length="194" mass="21818">MRLRSLALLGAGGWALYRLTQQLGRPAGVEPVRPFSLTRYLGRWYEIARIEHSYEHGLTNTSADYRPLPGGRVQVVNRGYHPASGRWREARATASPVTGAAGAAQLQVSFFWPVRASYIVFALDDDYQHALVSGPTHDYLWLLSRTPQIRPSVRATLLEQARAAGFDTGRLLWVDQRRNTAGLRGDLPRRKLPR</sequence>
<dbReference type="SUPFAM" id="SSF50814">
    <property type="entry name" value="Lipocalins"/>
    <property type="match status" value="1"/>
</dbReference>
<evidence type="ECO:0000313" key="3">
    <source>
        <dbReference type="Proteomes" id="UP000589716"/>
    </source>
</evidence>
<dbReference type="PRINTS" id="PR01171">
    <property type="entry name" value="BCTLIPOCALIN"/>
</dbReference>
<dbReference type="AlphaFoldDB" id="A0A853IL89"/>
<dbReference type="Proteomes" id="UP000589716">
    <property type="component" value="Unassembled WGS sequence"/>
</dbReference>
<organism evidence="2 3">
    <name type="scientific">Ottowia beijingensis</name>
    <dbReference type="NCBI Taxonomy" id="1207057"/>
    <lineage>
        <taxon>Bacteria</taxon>
        <taxon>Pseudomonadati</taxon>
        <taxon>Pseudomonadota</taxon>
        <taxon>Betaproteobacteria</taxon>
        <taxon>Burkholderiales</taxon>
        <taxon>Comamonadaceae</taxon>
        <taxon>Ottowia</taxon>
    </lineage>
</organism>
<name>A0A853IL89_9BURK</name>
<proteinExistence type="predicted"/>
<protein>
    <submittedName>
        <fullName evidence="2">Lipocalin family protein</fullName>
    </submittedName>
</protein>
<evidence type="ECO:0000259" key="1">
    <source>
        <dbReference type="Pfam" id="PF08212"/>
    </source>
</evidence>
<dbReference type="CDD" id="cd19438">
    <property type="entry name" value="lipocalin_Blc-like"/>
    <property type="match status" value="1"/>
</dbReference>
<dbReference type="PANTHER" id="PTHR10612:SF34">
    <property type="entry name" value="APOLIPOPROTEIN D"/>
    <property type="match status" value="1"/>
</dbReference>
<dbReference type="RefSeq" id="WP_180549920.1">
    <property type="nucleotide sequence ID" value="NZ_JACCKX010000001.1"/>
</dbReference>
<keyword evidence="3" id="KW-1185">Reference proteome</keyword>
<reference evidence="2 3" key="1">
    <citation type="submission" date="2020-07" db="EMBL/GenBank/DDBJ databases">
        <authorList>
            <person name="Maaloum M."/>
        </authorList>
    </citation>
    <scope>NUCLEOTIDE SEQUENCE [LARGE SCALE GENOMIC DNA]</scope>
    <source>
        <strain evidence="2 3">GCS-AN-3</strain>
    </source>
</reference>
<evidence type="ECO:0000313" key="2">
    <source>
        <dbReference type="EMBL" id="NZA01443.1"/>
    </source>
</evidence>
<feature type="domain" description="Lipocalin/cytosolic fatty-acid binding" evidence="1">
    <location>
        <begin position="37"/>
        <end position="176"/>
    </location>
</feature>
<dbReference type="InterPro" id="IPR000566">
    <property type="entry name" value="Lipocln_cytosolic_FA-bd_dom"/>
</dbReference>
<dbReference type="EMBL" id="JACCKX010000001">
    <property type="protein sequence ID" value="NZA01443.1"/>
    <property type="molecule type" value="Genomic_DNA"/>
</dbReference>
<dbReference type="PANTHER" id="PTHR10612">
    <property type="entry name" value="APOLIPOPROTEIN D"/>
    <property type="match status" value="1"/>
</dbReference>
<dbReference type="Gene3D" id="2.40.128.20">
    <property type="match status" value="1"/>
</dbReference>
<dbReference type="InterPro" id="IPR002446">
    <property type="entry name" value="Lipocalin_bac"/>
</dbReference>
<dbReference type="InterPro" id="IPR012674">
    <property type="entry name" value="Calycin"/>
</dbReference>
<dbReference type="InterPro" id="IPR047202">
    <property type="entry name" value="Lipocalin_Blc-like_dom"/>
</dbReference>